<sequence>MNDEIGRRLREAAQEHQPDRARMLARVQRGTAGTTHGVVGARTAGIGRSWPRVAFAGLAAAGIVAVAGIAVAAILPETPPKPDTAITLSSPHPTSSTTEPAPPAQPTQPNRTTTARATPDAPPPLGDSAGPLTSRGTIDPHSHAFWTQNTLTLTTTQPLTALTVELRVKQTGGVESTGQWQTGPTDDFTIAVEELDGTVLYRWTLKPGHAVPAADHAFAAQYNHTANRTPQADTYTVHATTADGTFTVQGTFKG</sequence>
<comment type="caution">
    <text evidence="3">The sequence shown here is derived from an EMBL/GenBank/DDBJ whole genome shotgun (WGS) entry which is preliminary data.</text>
</comment>
<dbReference type="Proteomes" id="UP000272729">
    <property type="component" value="Unassembled WGS sequence"/>
</dbReference>
<organism evidence="3 4">
    <name type="scientific">Saccharothrix variisporea</name>
    <dbReference type="NCBI Taxonomy" id="543527"/>
    <lineage>
        <taxon>Bacteria</taxon>
        <taxon>Bacillati</taxon>
        <taxon>Actinomycetota</taxon>
        <taxon>Actinomycetes</taxon>
        <taxon>Pseudonocardiales</taxon>
        <taxon>Pseudonocardiaceae</taxon>
        <taxon>Saccharothrix</taxon>
    </lineage>
</organism>
<feature type="compositionally biased region" description="Low complexity" evidence="1">
    <location>
        <begin position="107"/>
        <end position="119"/>
    </location>
</feature>
<feature type="transmembrane region" description="Helical" evidence="2">
    <location>
        <begin position="53"/>
        <end position="75"/>
    </location>
</feature>
<reference evidence="3 4" key="1">
    <citation type="submission" date="2018-10" db="EMBL/GenBank/DDBJ databases">
        <title>Sequencing the genomes of 1000 actinobacteria strains.</title>
        <authorList>
            <person name="Klenk H.-P."/>
        </authorList>
    </citation>
    <scope>NUCLEOTIDE SEQUENCE [LARGE SCALE GENOMIC DNA]</scope>
    <source>
        <strain evidence="3 4">DSM 43911</strain>
    </source>
</reference>
<evidence type="ECO:0000313" key="4">
    <source>
        <dbReference type="Proteomes" id="UP000272729"/>
    </source>
</evidence>
<keyword evidence="2" id="KW-1133">Transmembrane helix</keyword>
<dbReference type="AlphaFoldDB" id="A0A495XF40"/>
<accession>A0A495XF40</accession>
<keyword evidence="2" id="KW-0812">Transmembrane</keyword>
<dbReference type="OrthoDB" id="4147502at2"/>
<evidence type="ECO:0000313" key="3">
    <source>
        <dbReference type="EMBL" id="RKT72642.1"/>
    </source>
</evidence>
<keyword evidence="2" id="KW-0472">Membrane</keyword>
<dbReference type="RefSeq" id="WP_121225830.1">
    <property type="nucleotide sequence ID" value="NZ_JBIUBA010000021.1"/>
</dbReference>
<evidence type="ECO:0000256" key="2">
    <source>
        <dbReference type="SAM" id="Phobius"/>
    </source>
</evidence>
<keyword evidence="4" id="KW-1185">Reference proteome</keyword>
<feature type="compositionally biased region" description="Low complexity" evidence="1">
    <location>
        <begin position="87"/>
        <end position="99"/>
    </location>
</feature>
<dbReference type="EMBL" id="RBXR01000001">
    <property type="protein sequence ID" value="RKT72642.1"/>
    <property type="molecule type" value="Genomic_DNA"/>
</dbReference>
<name>A0A495XF40_9PSEU</name>
<feature type="region of interest" description="Disordered" evidence="1">
    <location>
        <begin position="82"/>
        <end position="141"/>
    </location>
</feature>
<evidence type="ECO:0000256" key="1">
    <source>
        <dbReference type="SAM" id="MobiDB-lite"/>
    </source>
</evidence>
<proteinExistence type="predicted"/>
<protein>
    <submittedName>
        <fullName evidence="3">Uncharacterized protein</fullName>
    </submittedName>
</protein>
<gene>
    <name evidence="3" type="ORF">DFJ66_5963</name>
</gene>